<reference evidence="1 2" key="1">
    <citation type="submission" date="2023-12" db="EMBL/GenBank/DDBJ databases">
        <title>'Antibacterial potential of Stenotrophomonas maltophilia cystic fibrosis isolates' (manuscript under preparation).</title>
        <authorList>
            <person name="Crisan C.V."/>
            <person name="Pettis M."/>
            <person name="Goldberg J.B."/>
        </authorList>
    </citation>
    <scope>NUCLEOTIDE SEQUENCE [LARGE SCALE GENOMIC DNA]</scope>
    <source>
        <strain evidence="1 2">CCV155</strain>
    </source>
</reference>
<comment type="caution">
    <text evidence="1">The sequence shown here is derived from an EMBL/GenBank/DDBJ whole genome shotgun (WGS) entry which is preliminary data.</text>
</comment>
<protein>
    <recommendedName>
        <fullName evidence="3">Ankyrin repeat domain-containing protein</fullName>
    </recommendedName>
</protein>
<evidence type="ECO:0008006" key="3">
    <source>
        <dbReference type="Google" id="ProtNLM"/>
    </source>
</evidence>
<sequence length="72" mass="8086">MQLALEWADQVRCWNEEQLHGLVLHGPEPDHMAVVAFAVVHEHQSSVMLLIKHGLLGSATALMRPSFEAFVR</sequence>
<feature type="non-terminal residue" evidence="1">
    <location>
        <position position="72"/>
    </location>
</feature>
<gene>
    <name evidence="1" type="ORF">U5F72_21615</name>
</gene>
<accession>A0ABU5MP73</accession>
<evidence type="ECO:0000313" key="1">
    <source>
        <dbReference type="EMBL" id="MDZ7514397.1"/>
    </source>
</evidence>
<keyword evidence="2" id="KW-1185">Reference proteome</keyword>
<dbReference type="RefSeq" id="WP_322546960.1">
    <property type="nucleotide sequence ID" value="NZ_JAXUAC010000110.1"/>
</dbReference>
<dbReference type="EMBL" id="JAXUAC010000110">
    <property type="protein sequence ID" value="MDZ7514397.1"/>
    <property type="molecule type" value="Genomic_DNA"/>
</dbReference>
<dbReference type="InterPro" id="IPR054257">
    <property type="entry name" value="DUF6988"/>
</dbReference>
<dbReference type="Proteomes" id="UP001290894">
    <property type="component" value="Unassembled WGS sequence"/>
</dbReference>
<proteinExistence type="predicted"/>
<organism evidence="1 2">
    <name type="scientific">Stenotrophomonas muris</name>
    <dbReference type="NCBI Taxonomy" id="2963283"/>
    <lineage>
        <taxon>Bacteria</taxon>
        <taxon>Pseudomonadati</taxon>
        <taxon>Pseudomonadota</taxon>
        <taxon>Gammaproteobacteria</taxon>
        <taxon>Lysobacterales</taxon>
        <taxon>Lysobacteraceae</taxon>
        <taxon>Stenotrophomonas</taxon>
    </lineage>
</organism>
<evidence type="ECO:0000313" key="2">
    <source>
        <dbReference type="Proteomes" id="UP001290894"/>
    </source>
</evidence>
<dbReference type="Pfam" id="PF22491">
    <property type="entry name" value="DUF6988"/>
    <property type="match status" value="1"/>
</dbReference>
<name>A0ABU5MP73_9GAMM</name>